<feature type="binding site" evidence="6">
    <location>
        <position position="38"/>
    </location>
    <ligand>
        <name>S-methyl-5'-thioadenosine</name>
        <dbReference type="ChEBI" id="CHEBI:17509"/>
    </ligand>
</feature>
<dbReference type="EMBL" id="BIMW01000079">
    <property type="protein sequence ID" value="GCE93822.1"/>
    <property type="molecule type" value="Genomic_DNA"/>
</dbReference>
<dbReference type="InterPro" id="IPR030373">
    <property type="entry name" value="PABS_CS"/>
</dbReference>
<comment type="function">
    <text evidence="6">Catalyzes the irreversible transfer of a propylamine group from the amino donor S-adenosylmethioninamine (decarboxy-AdoMet) to putrescine (1,4-diaminobutane) to yield spermidine.</text>
</comment>
<protein>
    <recommendedName>
        <fullName evidence="6">Polyamine aminopropyltransferase</fullName>
    </recommendedName>
    <alternativeName>
        <fullName evidence="6">Putrescine aminopropyltransferase</fullName>
        <shortName evidence="6">PAPT</shortName>
    </alternativeName>
    <alternativeName>
        <fullName evidence="6">Spermidine synthase</fullName>
        <shortName evidence="6">SPDS</shortName>
        <shortName evidence="6">SPDSY</shortName>
        <ecNumber evidence="6">2.5.1.16</ecNumber>
    </alternativeName>
</protein>
<dbReference type="GeneID" id="301682730"/>
<evidence type="ECO:0000256" key="3">
    <source>
        <dbReference type="ARBA" id="ARBA00022679"/>
    </source>
</evidence>
<dbReference type="RefSeq" id="WP_152088502.1">
    <property type="nucleotide sequence ID" value="NZ_BIMW01000079.1"/>
</dbReference>
<dbReference type="SUPFAM" id="SSF53335">
    <property type="entry name" value="S-adenosyl-L-methionine-dependent methyltransferases"/>
    <property type="match status" value="1"/>
</dbReference>
<evidence type="ECO:0000256" key="5">
    <source>
        <dbReference type="ARBA" id="ARBA00048874"/>
    </source>
</evidence>
<evidence type="ECO:0000256" key="7">
    <source>
        <dbReference type="PROSITE-ProRule" id="PRU00354"/>
    </source>
</evidence>
<dbReference type="InterPro" id="IPR029063">
    <property type="entry name" value="SAM-dependent_MTases_sf"/>
</dbReference>
<dbReference type="Pfam" id="PF01564">
    <property type="entry name" value="Spermine_synth"/>
    <property type="match status" value="1"/>
</dbReference>
<comment type="pathway">
    <text evidence="6">Amine and polyamine biosynthesis; spermidine biosynthesis; spermidine from putrescine: step 1/1.</text>
</comment>
<comment type="catalytic activity">
    <reaction evidence="5">
        <text>S-adenosyl 3-(methylsulfanyl)propylamine + spermidine = thermospermine + S-methyl-5'-thioadenosine + H(+)</text>
        <dbReference type="Rhea" id="RHEA:30515"/>
        <dbReference type="ChEBI" id="CHEBI:15378"/>
        <dbReference type="ChEBI" id="CHEBI:17509"/>
        <dbReference type="ChEBI" id="CHEBI:57443"/>
        <dbReference type="ChEBI" id="CHEBI:57834"/>
        <dbReference type="ChEBI" id="CHEBI:59903"/>
        <dbReference type="EC" id="2.5.1.79"/>
    </reaction>
</comment>
<comment type="caution">
    <text evidence="9">The sequence shown here is derived from an EMBL/GenBank/DDBJ whole genome shotgun (WGS) entry which is preliminary data.</text>
</comment>
<comment type="similarity">
    <text evidence="1 6">Belongs to the spermidine/spermine synthase family.</text>
</comment>
<dbReference type="Pfam" id="PF17284">
    <property type="entry name" value="Spermine_synt_N"/>
    <property type="match status" value="1"/>
</dbReference>
<dbReference type="InterPro" id="IPR030374">
    <property type="entry name" value="PABS"/>
</dbReference>
<sequence length="313" mass="34872">MVGSRIAADLWLNDYITSWDIYAHGVIRVLLSQQTAYQKMEILETVSYGRVLVLDGKLQSCMVDEFLYHEPLVQPVLIYHGNPQKVLILGGGEGATVREVLRWHTVEEVVMVDLDQEVVEASKKYLPEMSDRAFDDPRTTVNIDNAINFLDSTSQKWDVIISDLSDPVESGPSFQLFTQEYFSKMARVLKPDGFLVVQAGSTALAGLGFHTKVAHTINQVFPHIQSYSSDVPSFGEPWGFVLASKQPISSRPDPESVNQLLATQTKGGLRMLDGKTLLGLFQNPTYLRNAIASETQVYTLANPPQNHSVNNWG</sequence>
<dbReference type="PROSITE" id="PS51006">
    <property type="entry name" value="PABS_2"/>
    <property type="match status" value="1"/>
</dbReference>
<evidence type="ECO:0000313" key="9">
    <source>
        <dbReference type="EMBL" id="GCE93822.1"/>
    </source>
</evidence>
<dbReference type="EC" id="2.5.1.16" evidence="6"/>
<name>A0A5M3T5E4_LIMPL</name>
<evidence type="ECO:0000313" key="10">
    <source>
        <dbReference type="Proteomes" id="UP000326169"/>
    </source>
</evidence>
<evidence type="ECO:0000259" key="8">
    <source>
        <dbReference type="PROSITE" id="PS51006"/>
    </source>
</evidence>
<keyword evidence="6" id="KW-0745">Spermidine biosynthesis</keyword>
<dbReference type="Gene3D" id="2.30.140.10">
    <property type="entry name" value="Spermidine synthase, tetramerisation domain"/>
    <property type="match status" value="1"/>
</dbReference>
<feature type="binding site" evidence="6">
    <location>
        <position position="113"/>
    </location>
    <ligand>
        <name>S-methyl-5'-thioadenosine</name>
        <dbReference type="ChEBI" id="CHEBI:17509"/>
    </ligand>
</feature>
<evidence type="ECO:0000256" key="2">
    <source>
        <dbReference type="ARBA" id="ARBA00022490"/>
    </source>
</evidence>
<feature type="binding site" evidence="6">
    <location>
        <position position="69"/>
    </location>
    <ligand>
        <name>spermidine</name>
        <dbReference type="ChEBI" id="CHEBI:57834"/>
    </ligand>
</feature>
<keyword evidence="2" id="KW-0963">Cytoplasm</keyword>
<dbReference type="Proteomes" id="UP000326169">
    <property type="component" value="Unassembled WGS sequence"/>
</dbReference>
<organism evidence="9 10">
    <name type="scientific">Limnospira platensis NIES-46</name>
    <dbReference type="NCBI Taxonomy" id="1236695"/>
    <lineage>
        <taxon>Bacteria</taxon>
        <taxon>Bacillati</taxon>
        <taxon>Cyanobacteriota</taxon>
        <taxon>Cyanophyceae</taxon>
        <taxon>Oscillatoriophycideae</taxon>
        <taxon>Oscillatoriales</taxon>
        <taxon>Sirenicapillariaceae</taxon>
        <taxon>Limnospira</taxon>
    </lineage>
</organism>
<dbReference type="CDD" id="cd02440">
    <property type="entry name" value="AdoMet_MTases"/>
    <property type="match status" value="1"/>
</dbReference>
<evidence type="ECO:0000256" key="1">
    <source>
        <dbReference type="ARBA" id="ARBA00007867"/>
    </source>
</evidence>
<comment type="caution">
    <text evidence="6">Lacks conserved residue(s) required for the propagation of feature annotation.</text>
</comment>
<feature type="domain" description="PABS" evidence="8">
    <location>
        <begin position="9"/>
        <end position="245"/>
    </location>
</feature>
<keyword evidence="10" id="KW-1185">Reference proteome</keyword>
<dbReference type="Gene3D" id="3.40.50.150">
    <property type="entry name" value="Vaccinia Virus protein VP39"/>
    <property type="match status" value="1"/>
</dbReference>
<evidence type="ECO:0000256" key="6">
    <source>
        <dbReference type="HAMAP-Rule" id="MF_00198"/>
    </source>
</evidence>
<feature type="binding site" evidence="6">
    <location>
        <begin position="145"/>
        <end position="146"/>
    </location>
    <ligand>
        <name>S-methyl-5'-thioadenosine</name>
        <dbReference type="ChEBI" id="CHEBI:17509"/>
    </ligand>
</feature>
<feature type="binding site" evidence="6">
    <location>
        <position position="172"/>
    </location>
    <ligand>
        <name>S-methyl-5'-thioadenosine</name>
        <dbReference type="ChEBI" id="CHEBI:17509"/>
    </ligand>
</feature>
<accession>A0A5M3T5E4</accession>
<dbReference type="InterPro" id="IPR035246">
    <property type="entry name" value="Spermidine_synt_N"/>
</dbReference>
<dbReference type="PANTHER" id="PTHR43317:SF1">
    <property type="entry name" value="THERMOSPERMINE SYNTHASE ACAULIS5"/>
    <property type="match status" value="1"/>
</dbReference>
<comment type="catalytic activity">
    <reaction evidence="6">
        <text>S-adenosyl 3-(methylsulfanyl)propylamine + putrescine = S-methyl-5'-thioadenosine + spermidine + H(+)</text>
        <dbReference type="Rhea" id="RHEA:12721"/>
        <dbReference type="ChEBI" id="CHEBI:15378"/>
        <dbReference type="ChEBI" id="CHEBI:17509"/>
        <dbReference type="ChEBI" id="CHEBI:57443"/>
        <dbReference type="ChEBI" id="CHEBI:57834"/>
        <dbReference type="ChEBI" id="CHEBI:326268"/>
        <dbReference type="EC" id="2.5.1.16"/>
    </reaction>
</comment>
<dbReference type="InterPro" id="IPR037163">
    <property type="entry name" value="Spermidine_synt_N_sf"/>
</dbReference>
<dbReference type="HAMAP" id="MF_00198">
    <property type="entry name" value="Spermidine_synth"/>
    <property type="match status" value="1"/>
</dbReference>
<keyword evidence="3 6" id="KW-0808">Transferase</keyword>
<dbReference type="InterPro" id="IPR001045">
    <property type="entry name" value="Spermi_synthase"/>
</dbReference>
<gene>
    <name evidence="9" type="primary">speE_1</name>
    <name evidence="6" type="synonym">speE</name>
    <name evidence="9" type="ORF">NIES46_18740</name>
</gene>
<keyword evidence="4 6" id="KW-0620">Polyamine biosynthesis</keyword>
<proteinExistence type="inferred from homology"/>
<dbReference type="PROSITE" id="PS01330">
    <property type="entry name" value="PABS_1"/>
    <property type="match status" value="1"/>
</dbReference>
<feature type="active site" description="Proton acceptor" evidence="6 7">
    <location>
        <position position="163"/>
    </location>
</feature>
<comment type="subunit">
    <text evidence="6">Homodimer or homotetramer.</text>
</comment>
<feature type="binding site" evidence="6">
    <location>
        <position position="93"/>
    </location>
    <ligand>
        <name>spermidine</name>
        <dbReference type="ChEBI" id="CHEBI:57834"/>
    </ligand>
</feature>
<reference evidence="9 10" key="1">
    <citation type="journal article" date="2019" name="J Genomics">
        <title>The Draft Genome of a Hydrogen-producing Cyanobacterium, Arthrospira platensis NIES-46.</title>
        <authorList>
            <person name="Suzuki S."/>
            <person name="Yamaguchi H."/>
            <person name="Kawachi M."/>
        </authorList>
    </citation>
    <scope>NUCLEOTIDE SEQUENCE [LARGE SCALE GENOMIC DNA]</scope>
    <source>
        <strain evidence="9 10">NIES-46</strain>
    </source>
</reference>
<evidence type="ECO:0000256" key="4">
    <source>
        <dbReference type="ARBA" id="ARBA00023115"/>
    </source>
</evidence>
<dbReference type="PANTHER" id="PTHR43317">
    <property type="entry name" value="THERMOSPERMINE SYNTHASE ACAULIS5"/>
    <property type="match status" value="1"/>
</dbReference>